<dbReference type="Gene3D" id="1.25.10.10">
    <property type="entry name" value="Leucine-rich Repeat Variant"/>
    <property type="match status" value="1"/>
</dbReference>
<name>A0A7S3UD62_9CHLO</name>
<dbReference type="EMBL" id="HBIS01003040">
    <property type="protein sequence ID" value="CAE0608908.1"/>
    <property type="molecule type" value="Transcribed_RNA"/>
</dbReference>
<dbReference type="AlphaFoldDB" id="A0A7S3UD62"/>
<dbReference type="InterPro" id="IPR011989">
    <property type="entry name" value="ARM-like"/>
</dbReference>
<reference evidence="1" key="1">
    <citation type="submission" date="2021-01" db="EMBL/GenBank/DDBJ databases">
        <authorList>
            <person name="Corre E."/>
            <person name="Pelletier E."/>
            <person name="Niang G."/>
            <person name="Scheremetjew M."/>
            <person name="Finn R."/>
            <person name="Kale V."/>
            <person name="Holt S."/>
            <person name="Cochrane G."/>
            <person name="Meng A."/>
            <person name="Brown T."/>
            <person name="Cohen L."/>
        </authorList>
    </citation>
    <scope>NUCLEOTIDE SEQUENCE</scope>
    <source>
        <strain evidence="1">CCMP1897</strain>
    </source>
</reference>
<protein>
    <submittedName>
        <fullName evidence="1">Uncharacterized protein</fullName>
    </submittedName>
</protein>
<proteinExistence type="predicted"/>
<dbReference type="SUPFAM" id="SSF48371">
    <property type="entry name" value="ARM repeat"/>
    <property type="match status" value="1"/>
</dbReference>
<sequence>MPRAPKHSFERKVNELNKQIRTQDAEERRHALAALAAMASFKIEEQGALGALRQSGDACLELIETSDDGKTLQNSALVLGGLFKLGTLQPDDQTSQRYANALVCALAEDGRDVETKAAIVNAIVDFSEACESNRRTVVDRGVVTLVVNASNGTKDVQLLYTFGNALINLSMDIAECTDELVKAGGLHVYLKLISSQQSTARQVGLLGIGMAIGKNVSYALDFINIPDAISHLTACMQSVNADEKSVASDIFFTLGGSPECKDALLAALQSNTG</sequence>
<evidence type="ECO:0000313" key="1">
    <source>
        <dbReference type="EMBL" id="CAE0608908.1"/>
    </source>
</evidence>
<dbReference type="InterPro" id="IPR016024">
    <property type="entry name" value="ARM-type_fold"/>
</dbReference>
<gene>
    <name evidence="1" type="ORF">PSAL00342_LOCUS2727</name>
</gene>
<accession>A0A7S3UD62</accession>
<organism evidence="1">
    <name type="scientific">Picocystis salinarum</name>
    <dbReference type="NCBI Taxonomy" id="88271"/>
    <lineage>
        <taxon>Eukaryota</taxon>
        <taxon>Viridiplantae</taxon>
        <taxon>Chlorophyta</taxon>
        <taxon>Picocystophyceae</taxon>
        <taxon>Picocystales</taxon>
        <taxon>Picocystaceae</taxon>
        <taxon>Picocystis</taxon>
    </lineage>
</organism>